<dbReference type="EMBL" id="JAMFLX010000024">
    <property type="protein sequence ID" value="MCL6271387.1"/>
    <property type="molecule type" value="Genomic_DNA"/>
</dbReference>
<name>A0ABT0PKY0_9GAMM</name>
<proteinExistence type="predicted"/>
<keyword evidence="2" id="KW-1133">Transmembrane helix</keyword>
<dbReference type="PANTHER" id="PTHR35813:SF1">
    <property type="entry name" value="INNER MEMBRANE PROTEIN YBAN"/>
    <property type="match status" value="1"/>
</dbReference>
<feature type="transmembrane region" description="Helical" evidence="2">
    <location>
        <begin position="7"/>
        <end position="30"/>
    </location>
</feature>
<keyword evidence="1" id="KW-1003">Cell membrane</keyword>
<dbReference type="RefSeq" id="WP_249700986.1">
    <property type="nucleotide sequence ID" value="NZ_JAMFLX010000024.1"/>
</dbReference>
<dbReference type="PANTHER" id="PTHR35813">
    <property type="entry name" value="INNER MEMBRANE PROTEIN YBAN"/>
    <property type="match status" value="1"/>
</dbReference>
<dbReference type="Proteomes" id="UP001203338">
    <property type="component" value="Unassembled WGS sequence"/>
</dbReference>
<dbReference type="InterPro" id="IPR007401">
    <property type="entry name" value="DUF454"/>
</dbReference>
<accession>A0ABT0PKY0</accession>
<keyword evidence="4" id="KW-1185">Reference proteome</keyword>
<evidence type="ECO:0000256" key="2">
    <source>
        <dbReference type="SAM" id="Phobius"/>
    </source>
</evidence>
<comment type="subcellular location">
    <subcellularLocation>
        <location evidence="1">Cell inner membrane</location>
        <topology evidence="1">Multi-pass membrane protein</topology>
    </subcellularLocation>
</comment>
<evidence type="ECO:0000313" key="4">
    <source>
        <dbReference type="Proteomes" id="UP001203338"/>
    </source>
</evidence>
<keyword evidence="2" id="KW-0812">Transmembrane</keyword>
<keyword evidence="1" id="KW-0997">Cell inner membrane</keyword>
<dbReference type="PIRSF" id="PIRSF016789">
    <property type="entry name" value="DUF454"/>
    <property type="match status" value="1"/>
</dbReference>
<keyword evidence="1 2" id="KW-0472">Membrane</keyword>
<organism evidence="3 4">
    <name type="scientific">Parendozoicomonas callyspongiae</name>
    <dbReference type="NCBI Taxonomy" id="2942213"/>
    <lineage>
        <taxon>Bacteria</taxon>
        <taxon>Pseudomonadati</taxon>
        <taxon>Pseudomonadota</taxon>
        <taxon>Gammaproteobacteria</taxon>
        <taxon>Oceanospirillales</taxon>
        <taxon>Endozoicomonadaceae</taxon>
        <taxon>Parendozoicomonas</taxon>
    </lineage>
</organism>
<gene>
    <name evidence="3" type="ORF">M3P05_15810</name>
</gene>
<evidence type="ECO:0000313" key="3">
    <source>
        <dbReference type="EMBL" id="MCL6271387.1"/>
    </source>
</evidence>
<comment type="caution">
    <text evidence="3">The sequence shown here is derived from an EMBL/GenBank/DDBJ whole genome shotgun (WGS) entry which is preliminary data.</text>
</comment>
<evidence type="ECO:0000256" key="1">
    <source>
        <dbReference type="PIRNR" id="PIRNR016789"/>
    </source>
</evidence>
<dbReference type="Pfam" id="PF04304">
    <property type="entry name" value="DUF454"/>
    <property type="match status" value="1"/>
</dbReference>
<protein>
    <recommendedName>
        <fullName evidence="1">Inner membrane protein</fullName>
    </recommendedName>
</protein>
<sequence length="135" mass="15153">MRKQLAHLLLILCGWLAVALGIIGIFLPILPTTPFLLLAGFCFVRSSPRFHTWLVNHRHLGSIVKSFQVDQGIPRKIRQRAVITMWASLGLSAFLVGKWWVALVLAVTGTCVTIYLYRFPVMEDTTLDSNTNSTD</sequence>
<feature type="transmembrane region" description="Helical" evidence="2">
    <location>
        <begin position="99"/>
        <end position="117"/>
    </location>
</feature>
<reference evidence="3 4" key="1">
    <citation type="submission" date="2022-05" db="EMBL/GenBank/DDBJ databases">
        <authorList>
            <person name="Park J.-S."/>
        </authorList>
    </citation>
    <scope>NUCLEOTIDE SEQUENCE [LARGE SCALE GENOMIC DNA]</scope>
    <source>
        <strain evidence="3 4">2012CJ34-2</strain>
    </source>
</reference>